<organism evidence="4 5">
    <name type="scientific">Trypanosoma rangeli SC58</name>
    <dbReference type="NCBI Taxonomy" id="429131"/>
    <lineage>
        <taxon>Eukaryota</taxon>
        <taxon>Discoba</taxon>
        <taxon>Euglenozoa</taxon>
        <taxon>Kinetoplastea</taxon>
        <taxon>Metakinetoplastina</taxon>
        <taxon>Trypanosomatida</taxon>
        <taxon>Trypanosomatidae</taxon>
        <taxon>Trypanosoma</taxon>
        <taxon>Herpetosoma</taxon>
    </lineage>
</organism>
<evidence type="ECO:0000256" key="1">
    <source>
        <dbReference type="ARBA" id="ARBA00022737"/>
    </source>
</evidence>
<dbReference type="InterPro" id="IPR016024">
    <property type="entry name" value="ARM-type_fold"/>
</dbReference>
<accession>A0A061JBM8</accession>
<keyword evidence="5" id="KW-1185">Reference proteome</keyword>
<evidence type="ECO:0000256" key="2">
    <source>
        <dbReference type="SAM" id="MobiDB-lite"/>
    </source>
</evidence>
<dbReference type="Proteomes" id="UP000031737">
    <property type="component" value="Unassembled WGS sequence"/>
</dbReference>
<sequence length="705" mass="78150">MYLVGRVTRRDTHTHMGKKASFERAHQRHVQHTREQRKRKVAAARALRRGEDTSGRLIQRTALQKPQLSDEKKAMLVEQFSQACRIPATSEDLCALLRSAGLERAQSKAPHKRRRDEATIDDSVLGTIADTFLQLDHQAAITTEDTDEEEPMTLLEVVLQDECGGRVVCALIAALDAANNGKKPMVLDAVTKPFEESETLYEHYVACKVMSSLVQHGGREIQERVLQVLRQHAKTVDQLQAQLRNRHSAVTIQHLIEHFPTETVAWLGETLGLTELVTGDTKKRQKIIHNAFDTQETLLSLILDPVASPVMRALILCSVNSSALLRLMDLAPLLVNKRGCKFLQDILSPELQKWASEVEANATLDVVMSSCETKLLEMCTSTDANFVVQAIIGLIPRTGKSSMEGHFKHILKLLGPHLSSLATHYIGVHVVVTLVVASLASNMKDIVEDIAGALLTRDSVADMLCDPNGSLVVRKLLPLCGVKESKVGQLLLKAIGRDMDALMYDAIGNLTLQEYIKFCGGEELARKLCKSDELLSMCQHAYASHVVGCLFDNVKATMHTHLCHALHPHVVTLSKHLNGRFVVEKAIHANRDICDLLLRHFMELAREKGTQHVLCTLMLNLDERGKRRVVSMIISGLADLAVQQCSSIILQKMMLTDALLLNAVKNELAHNPRLRNNLAQNFFGKFVVQISDAAGEETAALPLEA</sequence>
<evidence type="ECO:0000259" key="3">
    <source>
        <dbReference type="PROSITE" id="PS50303"/>
    </source>
</evidence>
<evidence type="ECO:0000313" key="4">
    <source>
        <dbReference type="EMBL" id="ESL10657.1"/>
    </source>
</evidence>
<dbReference type="GO" id="GO:0010608">
    <property type="term" value="P:post-transcriptional regulation of gene expression"/>
    <property type="evidence" value="ECO:0007669"/>
    <property type="project" value="TreeGrafter"/>
</dbReference>
<keyword evidence="1" id="KW-0677">Repeat</keyword>
<dbReference type="InterPro" id="IPR033133">
    <property type="entry name" value="PUM-HD"/>
</dbReference>
<dbReference type="PROSITE" id="PS50303">
    <property type="entry name" value="PUM_HD"/>
    <property type="match status" value="1"/>
</dbReference>
<dbReference type="SMART" id="SM00025">
    <property type="entry name" value="Pumilio"/>
    <property type="match status" value="6"/>
</dbReference>
<dbReference type="EMBL" id="AUPL01001606">
    <property type="protein sequence ID" value="ESL10657.1"/>
    <property type="molecule type" value="Genomic_DNA"/>
</dbReference>
<protein>
    <submittedName>
        <fullName evidence="4">Pumilio-repeat, RNA-binding protein</fullName>
    </submittedName>
</protein>
<dbReference type="VEuPathDB" id="TriTrypDB:TRSC58_01606"/>
<feature type="region of interest" description="Disordered" evidence="2">
    <location>
        <begin position="10"/>
        <end position="38"/>
    </location>
</feature>
<reference evidence="4 5" key="1">
    <citation type="submission" date="2013-07" db="EMBL/GenBank/DDBJ databases">
        <authorList>
            <person name="Stoco P.H."/>
            <person name="Wagner G."/>
            <person name="Gerber A."/>
            <person name="Zaha A."/>
            <person name="Thompson C."/>
            <person name="Bartholomeu D.C."/>
            <person name="Luckemeyer D.D."/>
            <person name="Bahia D."/>
            <person name="Loreto E."/>
            <person name="Prestes E.B."/>
            <person name="Lima F.M."/>
            <person name="Rodrigues-Luiz G."/>
            <person name="Vallejo G.A."/>
            <person name="Filho J.F."/>
            <person name="Monteiro K.M."/>
            <person name="Tyler K.M."/>
            <person name="de Almeida L.G."/>
            <person name="Ortiz M.F."/>
            <person name="Siervo M.A."/>
            <person name="de Moraes M.H."/>
            <person name="Cunha O.L."/>
            <person name="Mendonca-Neto R."/>
            <person name="Silva R."/>
            <person name="Teixeira S.M."/>
            <person name="Murta S.M."/>
            <person name="Sincero T.C."/>
            <person name="Mendes T.A."/>
            <person name="Urmenyi T.P."/>
            <person name="Silva V.G."/>
            <person name="da Rocha W.D."/>
            <person name="Andersson B."/>
            <person name="Romanha A.J."/>
            <person name="Steindel M."/>
            <person name="de Vasconcelos A.T."/>
            <person name="Grisard E.C."/>
        </authorList>
    </citation>
    <scope>NUCLEOTIDE SEQUENCE [LARGE SCALE GENOMIC DNA]</scope>
    <source>
        <strain evidence="4 5">SC58</strain>
    </source>
</reference>
<dbReference type="GO" id="GO:0005737">
    <property type="term" value="C:cytoplasm"/>
    <property type="evidence" value="ECO:0007669"/>
    <property type="project" value="TreeGrafter"/>
</dbReference>
<dbReference type="Gene3D" id="1.25.10.10">
    <property type="entry name" value="Leucine-rich Repeat Variant"/>
    <property type="match status" value="2"/>
</dbReference>
<name>A0A061JBM8_TRYRA</name>
<feature type="domain" description="PUM-HD" evidence="3">
    <location>
        <begin position="251"/>
        <end position="641"/>
    </location>
</feature>
<dbReference type="InterPro" id="IPR001313">
    <property type="entry name" value="Pumilio_RNA-bd_rpt"/>
</dbReference>
<feature type="compositionally biased region" description="Basic and acidic residues" evidence="2">
    <location>
        <begin position="10"/>
        <end position="25"/>
    </location>
</feature>
<dbReference type="InterPro" id="IPR011989">
    <property type="entry name" value="ARM-like"/>
</dbReference>
<evidence type="ECO:0000313" key="5">
    <source>
        <dbReference type="Proteomes" id="UP000031737"/>
    </source>
</evidence>
<dbReference type="AlphaFoldDB" id="A0A061JBM8"/>
<comment type="caution">
    <text evidence="4">The sequence shown here is derived from an EMBL/GenBank/DDBJ whole genome shotgun (WGS) entry which is preliminary data.</text>
</comment>
<gene>
    <name evidence="4" type="ORF">TRSC58_01606</name>
</gene>
<dbReference type="PANTHER" id="PTHR12537">
    <property type="entry name" value="RNA BINDING PROTEIN PUMILIO-RELATED"/>
    <property type="match status" value="1"/>
</dbReference>
<dbReference type="GO" id="GO:0003729">
    <property type="term" value="F:mRNA binding"/>
    <property type="evidence" value="ECO:0007669"/>
    <property type="project" value="TreeGrafter"/>
</dbReference>
<feature type="compositionally biased region" description="Basic residues" evidence="2">
    <location>
        <begin position="26"/>
        <end position="38"/>
    </location>
</feature>
<dbReference type="OrthoDB" id="278568at2759"/>
<dbReference type="PANTHER" id="PTHR12537:SF122">
    <property type="entry name" value="RNA-BINDING PROTEIN, PUTATIVE-RELATED"/>
    <property type="match status" value="1"/>
</dbReference>
<proteinExistence type="predicted"/>
<dbReference type="SUPFAM" id="SSF48371">
    <property type="entry name" value="ARM repeat"/>
    <property type="match status" value="2"/>
</dbReference>